<dbReference type="SUPFAM" id="SSF81321">
    <property type="entry name" value="Family A G protein-coupled receptor-like"/>
    <property type="match status" value="1"/>
</dbReference>
<feature type="transmembrane region" description="Helical" evidence="1">
    <location>
        <begin position="62"/>
        <end position="82"/>
    </location>
</feature>
<feature type="transmembrane region" description="Helical" evidence="1">
    <location>
        <begin position="306"/>
        <end position="326"/>
    </location>
</feature>
<keyword evidence="1" id="KW-1133">Transmembrane helix</keyword>
<evidence type="ECO:0000256" key="1">
    <source>
        <dbReference type="SAM" id="Phobius"/>
    </source>
</evidence>
<feature type="transmembrane region" description="Helical" evidence="1">
    <location>
        <begin position="143"/>
        <end position="163"/>
    </location>
</feature>
<keyword evidence="3" id="KW-1185">Reference proteome</keyword>
<feature type="transmembrane region" description="Helical" evidence="1">
    <location>
        <begin position="175"/>
        <end position="201"/>
    </location>
</feature>
<accession>A0A3R7MR82</accession>
<reference evidence="2 3" key="1">
    <citation type="submission" date="2018-04" db="EMBL/GenBank/DDBJ databases">
        <authorList>
            <person name="Zhang X."/>
            <person name="Yuan J."/>
            <person name="Li F."/>
            <person name="Xiang J."/>
        </authorList>
    </citation>
    <scope>NUCLEOTIDE SEQUENCE [LARGE SCALE GENOMIC DNA]</scope>
    <source>
        <tissue evidence="2">Muscle</tissue>
    </source>
</reference>
<comment type="caution">
    <text evidence="2">The sequence shown here is derived from an EMBL/GenBank/DDBJ whole genome shotgun (WGS) entry which is preliminary data.</text>
</comment>
<dbReference type="Proteomes" id="UP000283509">
    <property type="component" value="Unassembled WGS sequence"/>
</dbReference>
<keyword evidence="1" id="KW-0472">Membrane</keyword>
<proteinExistence type="predicted"/>
<keyword evidence="1" id="KW-0812">Transmembrane</keyword>
<dbReference type="Gene3D" id="1.20.1070.10">
    <property type="entry name" value="Rhodopsin 7-helix transmembrane proteins"/>
    <property type="match status" value="1"/>
</dbReference>
<sequence>MGDDLGDLGDLEGWEVEFPWPPWTLPESLRNLRNESGVWTTFVTVNGSKVSRRIKMDLSVKTAFSIDSYFTSIVGILLNLWLLKSFDKSTYDALFRILMKTQCWQNTITTVSISLTLLLIISFPVEGPLRIHVCRLGISFSMAMYVSFVGVLAMTAILRYFYIFFPLSVHNHPRALRVGFFVVIGTSFVFLQGFCFSCSVFETILFSSCIYLKANSYGAKYLGLICFLPVMICFSCYIRIIIKRRTAVNDVLASRNVCRRACPSLYTSLGQFLVVASSAMPVIVSLVLRRYEIDGEFLHAVVNQRFMTFSVSMASPISLLLFDGFMRRQMMRDLRFVGEPIVATASSAQSAVRNLCSRIVSSWGRGRWEDPVAVLDHSAKIEQLQSSIGECSHGVLP</sequence>
<name>A0A3R7MR82_PENVA</name>
<dbReference type="AlphaFoldDB" id="A0A3R7MR82"/>
<organism evidence="2 3">
    <name type="scientific">Penaeus vannamei</name>
    <name type="common">Whiteleg shrimp</name>
    <name type="synonym">Litopenaeus vannamei</name>
    <dbReference type="NCBI Taxonomy" id="6689"/>
    <lineage>
        <taxon>Eukaryota</taxon>
        <taxon>Metazoa</taxon>
        <taxon>Ecdysozoa</taxon>
        <taxon>Arthropoda</taxon>
        <taxon>Crustacea</taxon>
        <taxon>Multicrustacea</taxon>
        <taxon>Malacostraca</taxon>
        <taxon>Eumalacostraca</taxon>
        <taxon>Eucarida</taxon>
        <taxon>Decapoda</taxon>
        <taxon>Dendrobranchiata</taxon>
        <taxon>Penaeoidea</taxon>
        <taxon>Penaeidae</taxon>
        <taxon>Penaeus</taxon>
    </lineage>
</organism>
<evidence type="ECO:0000313" key="3">
    <source>
        <dbReference type="Proteomes" id="UP000283509"/>
    </source>
</evidence>
<evidence type="ECO:0000313" key="2">
    <source>
        <dbReference type="EMBL" id="ROT83820.1"/>
    </source>
</evidence>
<protein>
    <recommendedName>
        <fullName evidence="4">G-protein coupled receptors family 1 profile domain-containing protein</fullName>
    </recommendedName>
</protein>
<feature type="transmembrane region" description="Helical" evidence="1">
    <location>
        <begin position="103"/>
        <end position="123"/>
    </location>
</feature>
<evidence type="ECO:0008006" key="4">
    <source>
        <dbReference type="Google" id="ProtNLM"/>
    </source>
</evidence>
<dbReference type="EMBL" id="QCYY01000632">
    <property type="protein sequence ID" value="ROT83820.1"/>
    <property type="molecule type" value="Genomic_DNA"/>
</dbReference>
<gene>
    <name evidence="2" type="ORF">C7M84_023003</name>
</gene>
<feature type="transmembrane region" description="Helical" evidence="1">
    <location>
        <begin position="263"/>
        <end position="286"/>
    </location>
</feature>
<feature type="transmembrane region" description="Helical" evidence="1">
    <location>
        <begin position="221"/>
        <end position="242"/>
    </location>
</feature>
<reference evidence="2 3" key="2">
    <citation type="submission" date="2019-01" db="EMBL/GenBank/DDBJ databases">
        <title>The decoding of complex shrimp genome reveals the adaptation for benthos swimmer, frequently molting mechanism and breeding impact on genome.</title>
        <authorList>
            <person name="Sun Y."/>
            <person name="Gao Y."/>
            <person name="Yu Y."/>
        </authorList>
    </citation>
    <scope>NUCLEOTIDE SEQUENCE [LARGE SCALE GENOMIC DNA]</scope>
    <source>
        <tissue evidence="2">Muscle</tissue>
    </source>
</reference>